<dbReference type="PANTHER" id="PTHR12258">
    <property type="entry name" value="JANUS-A/JANUS-B"/>
    <property type="match status" value="1"/>
</dbReference>
<keyword evidence="8" id="KW-0378">Hydrolase</keyword>
<protein>
    <recommendedName>
        <fullName evidence="6">14 kDa phosphohistidine phosphatase</fullName>
        <ecNumber evidence="5">3.9.1.3</ecNumber>
    </recommendedName>
    <alternativeName>
        <fullName evidence="11">Phosphohistidine phosphatase 1</fullName>
    </alternativeName>
    <alternativeName>
        <fullName evidence="10">Protein histidine phosphatase</fullName>
    </alternativeName>
</protein>
<evidence type="ECO:0000256" key="8">
    <source>
        <dbReference type="ARBA" id="ARBA00022801"/>
    </source>
</evidence>
<keyword evidence="7" id="KW-0963">Cytoplasm</keyword>
<evidence type="ECO:0000313" key="14">
    <source>
        <dbReference type="Ensembl" id="ENSNPEP00000005872.1"/>
    </source>
</evidence>
<dbReference type="Gene3D" id="3.50.20.20">
    <property type="entry name" value="Janus/Ocnus"/>
    <property type="match status" value="1"/>
</dbReference>
<proteinExistence type="inferred from homology"/>
<comment type="function">
    <text evidence="1">Exhibits phosphohistidine phosphatase activity.</text>
</comment>
<comment type="similarity">
    <text evidence="3">Belongs to the janus family.</text>
</comment>
<dbReference type="InterPro" id="IPR038596">
    <property type="entry name" value="Janus_sf"/>
</dbReference>
<keyword evidence="9" id="KW-0904">Protein phosphatase</keyword>
<dbReference type="GO" id="GO:0101006">
    <property type="term" value="F:protein histidine phosphatase activity"/>
    <property type="evidence" value="ECO:0007669"/>
    <property type="project" value="UniProtKB-EC"/>
</dbReference>
<dbReference type="Ensembl" id="ENSNPET00000006018.1">
    <property type="protein sequence ID" value="ENSNPEP00000005872.1"/>
    <property type="gene ID" value="ENSNPEG00000004428.1"/>
</dbReference>
<evidence type="ECO:0000256" key="4">
    <source>
        <dbReference type="ARBA" id="ARBA00011245"/>
    </source>
</evidence>
<evidence type="ECO:0000256" key="9">
    <source>
        <dbReference type="ARBA" id="ARBA00022912"/>
    </source>
</evidence>
<dbReference type="GO" id="GO:0005829">
    <property type="term" value="C:cytosol"/>
    <property type="evidence" value="ECO:0007669"/>
    <property type="project" value="TreeGrafter"/>
</dbReference>
<evidence type="ECO:0000256" key="3">
    <source>
        <dbReference type="ARBA" id="ARBA00010971"/>
    </source>
</evidence>
<evidence type="ECO:0000256" key="5">
    <source>
        <dbReference type="ARBA" id="ARBA00011945"/>
    </source>
</evidence>
<sequence length="109" mass="12409">TAPAPLRPVPVLFKDGAGSFKICARPFNPWRCCDWRRSDIYERLAAELEPLGCDCECLGGGRIRHERGARRIHVYGYSMGFGRAKHSVTTEKLKAKYPDYEITWADEGY</sequence>
<reference evidence="14" key="1">
    <citation type="submission" date="2025-08" db="UniProtKB">
        <authorList>
            <consortium name="Ensembl"/>
        </authorList>
    </citation>
    <scope>IDENTIFICATION</scope>
</reference>
<evidence type="ECO:0000256" key="7">
    <source>
        <dbReference type="ARBA" id="ARBA00022490"/>
    </source>
</evidence>
<comment type="catalytic activity">
    <reaction evidence="12">
        <text>N(pros)-phospho-L-histidyl-[protein] + H2O = L-histidyl-[protein] + phosphate</text>
        <dbReference type="Rhea" id="RHEA:47964"/>
        <dbReference type="Rhea" id="RHEA-COMP:9745"/>
        <dbReference type="Rhea" id="RHEA-COMP:9746"/>
        <dbReference type="ChEBI" id="CHEBI:15377"/>
        <dbReference type="ChEBI" id="CHEBI:29979"/>
        <dbReference type="ChEBI" id="CHEBI:43474"/>
        <dbReference type="ChEBI" id="CHEBI:64837"/>
        <dbReference type="EC" id="3.9.1.3"/>
    </reaction>
</comment>
<dbReference type="InterPro" id="IPR007702">
    <property type="entry name" value="Janus"/>
</dbReference>
<reference evidence="14" key="2">
    <citation type="submission" date="2025-09" db="UniProtKB">
        <authorList>
            <consortium name="Ensembl"/>
        </authorList>
    </citation>
    <scope>IDENTIFICATION</scope>
</reference>
<dbReference type="AlphaFoldDB" id="A0A8C7EAM2"/>
<evidence type="ECO:0000256" key="6">
    <source>
        <dbReference type="ARBA" id="ARBA00014497"/>
    </source>
</evidence>
<dbReference type="Pfam" id="PF05005">
    <property type="entry name" value="Ocnus"/>
    <property type="match status" value="1"/>
</dbReference>
<dbReference type="Proteomes" id="UP000694420">
    <property type="component" value="Unplaced"/>
</dbReference>
<dbReference type="EC" id="3.9.1.3" evidence="5"/>
<dbReference type="SUPFAM" id="SSF143724">
    <property type="entry name" value="PHP14-like"/>
    <property type="match status" value="1"/>
</dbReference>
<comment type="subunit">
    <text evidence="4">Monomer.</text>
</comment>
<evidence type="ECO:0000256" key="1">
    <source>
        <dbReference type="ARBA" id="ARBA00003087"/>
    </source>
</evidence>
<evidence type="ECO:0000256" key="2">
    <source>
        <dbReference type="ARBA" id="ARBA00004496"/>
    </source>
</evidence>
<evidence type="ECO:0000256" key="12">
    <source>
        <dbReference type="ARBA" id="ARBA00049028"/>
    </source>
</evidence>
<dbReference type="PANTHER" id="PTHR12258:SF10">
    <property type="entry name" value="14 KDA PHOSPHOHISTIDINE PHOSPHATASE"/>
    <property type="match status" value="1"/>
</dbReference>
<name>A0A8C7EAM2_NOTPE</name>
<accession>A0A8C7EAM2</accession>
<comment type="catalytic activity">
    <reaction evidence="13">
        <text>N(tele)-phospho-L-histidyl-[protein] + H2O = L-histidyl-[protein] + phosphate</text>
        <dbReference type="Rhea" id="RHEA:47960"/>
        <dbReference type="Rhea" id="RHEA-COMP:9745"/>
        <dbReference type="Rhea" id="RHEA-COMP:10719"/>
        <dbReference type="ChEBI" id="CHEBI:15377"/>
        <dbReference type="ChEBI" id="CHEBI:29979"/>
        <dbReference type="ChEBI" id="CHEBI:43474"/>
        <dbReference type="ChEBI" id="CHEBI:83586"/>
        <dbReference type="EC" id="3.9.1.3"/>
    </reaction>
</comment>
<evidence type="ECO:0000256" key="10">
    <source>
        <dbReference type="ARBA" id="ARBA00029952"/>
    </source>
</evidence>
<organism evidence="14 15">
    <name type="scientific">Nothoprocta perdicaria</name>
    <name type="common">Chilean tinamou</name>
    <name type="synonym">Crypturus perdicarius</name>
    <dbReference type="NCBI Taxonomy" id="30464"/>
    <lineage>
        <taxon>Eukaryota</taxon>
        <taxon>Metazoa</taxon>
        <taxon>Chordata</taxon>
        <taxon>Craniata</taxon>
        <taxon>Vertebrata</taxon>
        <taxon>Euteleostomi</taxon>
        <taxon>Archelosauria</taxon>
        <taxon>Archosauria</taxon>
        <taxon>Dinosauria</taxon>
        <taxon>Saurischia</taxon>
        <taxon>Theropoda</taxon>
        <taxon>Coelurosauria</taxon>
        <taxon>Aves</taxon>
        <taxon>Palaeognathae</taxon>
        <taxon>Tinamiformes</taxon>
        <taxon>Tinamidae</taxon>
        <taxon>Nothoprocta</taxon>
    </lineage>
</organism>
<keyword evidence="15" id="KW-1185">Reference proteome</keyword>
<comment type="subcellular location">
    <subcellularLocation>
        <location evidence="2">Cytoplasm</location>
    </subcellularLocation>
</comment>
<evidence type="ECO:0000256" key="13">
    <source>
        <dbReference type="ARBA" id="ARBA00049335"/>
    </source>
</evidence>
<evidence type="ECO:0000313" key="15">
    <source>
        <dbReference type="Proteomes" id="UP000694420"/>
    </source>
</evidence>
<evidence type="ECO:0000256" key="11">
    <source>
        <dbReference type="ARBA" id="ARBA00030831"/>
    </source>
</evidence>